<sequence length="273" mass="30383">MHCQLTELHYYSVAGDSYRISDFLSIQPTIEKLLIISHTDSLSNIDPNALPALRELSAPVQLLSTSPIPHLPCLSRLSVILTLASLVEFVQLAGALQQITPPRSLELCIAVNTNTDPGAIETITIGLAYLGLAAPFITSLELEIYQGHIQQHELHYMLLLALPRFPNLRTLTLMSPPPTQNMNPRDFQMRSLSHTISLIHNTLSSLQLPIDTSFLPPALQSEPSLTQDQPNSDALYDRSCHTKIIRAWGQIHPSLEYVVFPFAVYNLKAFRST</sequence>
<accession>A0A8H2XTE6</accession>
<dbReference type="EMBL" id="CAJMWW010000084">
    <property type="protein sequence ID" value="CAE6430198.1"/>
    <property type="molecule type" value="Genomic_DNA"/>
</dbReference>
<reference evidence="1" key="1">
    <citation type="submission" date="2021-01" db="EMBL/GenBank/DDBJ databases">
        <authorList>
            <person name="Kaushik A."/>
        </authorList>
    </citation>
    <scope>NUCLEOTIDE SEQUENCE</scope>
    <source>
        <strain evidence="1">AG3-T5</strain>
    </source>
</reference>
<protein>
    <submittedName>
        <fullName evidence="1">Uncharacterized protein</fullName>
    </submittedName>
</protein>
<organism evidence="1 2">
    <name type="scientific">Rhizoctonia solani</name>
    <dbReference type="NCBI Taxonomy" id="456999"/>
    <lineage>
        <taxon>Eukaryota</taxon>
        <taxon>Fungi</taxon>
        <taxon>Dikarya</taxon>
        <taxon>Basidiomycota</taxon>
        <taxon>Agaricomycotina</taxon>
        <taxon>Agaricomycetes</taxon>
        <taxon>Cantharellales</taxon>
        <taxon>Ceratobasidiaceae</taxon>
        <taxon>Rhizoctonia</taxon>
    </lineage>
</organism>
<dbReference type="AlphaFoldDB" id="A0A8H2XTE6"/>
<evidence type="ECO:0000313" key="2">
    <source>
        <dbReference type="Proteomes" id="UP000663841"/>
    </source>
</evidence>
<gene>
    <name evidence="1" type="ORF">RDB_LOCUS66098</name>
</gene>
<dbReference type="Proteomes" id="UP000663841">
    <property type="component" value="Unassembled WGS sequence"/>
</dbReference>
<name>A0A8H2XTE6_9AGAM</name>
<comment type="caution">
    <text evidence="1">The sequence shown here is derived from an EMBL/GenBank/DDBJ whole genome shotgun (WGS) entry which is preliminary data.</text>
</comment>
<evidence type="ECO:0000313" key="1">
    <source>
        <dbReference type="EMBL" id="CAE6430198.1"/>
    </source>
</evidence>
<proteinExistence type="predicted"/>